<dbReference type="InterPro" id="IPR001314">
    <property type="entry name" value="Peptidase_S1A"/>
</dbReference>
<dbReference type="InterPro" id="IPR043504">
    <property type="entry name" value="Peptidase_S1_PA_chymotrypsin"/>
</dbReference>
<dbReference type="PANTHER" id="PTHR24276:SF97">
    <property type="entry name" value="GH13245P2-RELATED"/>
    <property type="match status" value="1"/>
</dbReference>
<evidence type="ECO:0000256" key="13">
    <source>
        <dbReference type="ARBA" id="ARBA00055534"/>
    </source>
</evidence>
<evidence type="ECO:0000256" key="6">
    <source>
        <dbReference type="ARBA" id="ARBA00022801"/>
    </source>
</evidence>
<comment type="subcellular location">
    <subcellularLocation>
        <location evidence="1">Secreted</location>
        <location evidence="1">Extracellular space</location>
    </subcellularLocation>
</comment>
<dbReference type="GO" id="GO:0004252">
    <property type="term" value="F:serine-type endopeptidase activity"/>
    <property type="evidence" value="ECO:0007669"/>
    <property type="project" value="UniProtKB-EC"/>
</dbReference>
<dbReference type="Gene3D" id="2.40.10.10">
    <property type="entry name" value="Trypsin-like serine proteases"/>
    <property type="match status" value="1"/>
</dbReference>
<comment type="similarity">
    <text evidence="2">Belongs to the peptidase S1 family.</text>
</comment>
<keyword evidence="3" id="KW-0800">Toxin</keyword>
<dbReference type="PROSITE" id="PS50240">
    <property type="entry name" value="TRYPSIN_DOM"/>
    <property type="match status" value="1"/>
</dbReference>
<comment type="function">
    <text evidence="13">Fibrinolytic activity; shows preferential cleavage of Arg-Gly bonds in all three fibrinogen chains. Contact with the caterpillars causes severe bleeding, due the anticoagulant effect of the protein.</text>
</comment>
<dbReference type="CDD" id="cd00190">
    <property type="entry name" value="Tryp_SPc"/>
    <property type="match status" value="1"/>
</dbReference>
<keyword evidence="4" id="KW-0645">Protease</keyword>
<dbReference type="SUPFAM" id="SSF50494">
    <property type="entry name" value="Trypsin-like serine proteases"/>
    <property type="match status" value="1"/>
</dbReference>
<evidence type="ECO:0000256" key="14">
    <source>
        <dbReference type="ARBA" id="ARBA00084094"/>
    </source>
</evidence>
<feature type="domain" description="Peptidase S1" evidence="16">
    <location>
        <begin position="43"/>
        <end position="265"/>
    </location>
</feature>
<evidence type="ECO:0000256" key="8">
    <source>
        <dbReference type="ARBA" id="ARBA00023145"/>
    </source>
</evidence>
<keyword evidence="9" id="KW-1015">Disulfide bond</keyword>
<organism evidence="17 18">
    <name type="scientific">Mythimna separata</name>
    <name type="common">Oriental armyworm</name>
    <name type="synonym">Pseudaletia separata</name>
    <dbReference type="NCBI Taxonomy" id="271217"/>
    <lineage>
        <taxon>Eukaryota</taxon>
        <taxon>Metazoa</taxon>
        <taxon>Ecdysozoa</taxon>
        <taxon>Arthropoda</taxon>
        <taxon>Hexapoda</taxon>
        <taxon>Insecta</taxon>
        <taxon>Pterygota</taxon>
        <taxon>Neoptera</taxon>
        <taxon>Endopterygota</taxon>
        <taxon>Lepidoptera</taxon>
        <taxon>Glossata</taxon>
        <taxon>Ditrysia</taxon>
        <taxon>Noctuoidea</taxon>
        <taxon>Noctuidae</taxon>
        <taxon>Noctuinae</taxon>
        <taxon>Hadenini</taxon>
        <taxon>Mythimna</taxon>
    </lineage>
</organism>
<evidence type="ECO:0000256" key="9">
    <source>
        <dbReference type="ARBA" id="ARBA00023157"/>
    </source>
</evidence>
<feature type="signal peptide" evidence="15">
    <location>
        <begin position="1"/>
        <end position="27"/>
    </location>
</feature>
<dbReference type="PANTHER" id="PTHR24276">
    <property type="entry name" value="POLYSERASE-RELATED"/>
    <property type="match status" value="1"/>
</dbReference>
<evidence type="ECO:0000259" key="16">
    <source>
        <dbReference type="PROSITE" id="PS50240"/>
    </source>
</evidence>
<evidence type="ECO:0000313" key="17">
    <source>
        <dbReference type="EMBL" id="KAJ8711150.1"/>
    </source>
</evidence>
<dbReference type="EC" id="3.4.21.4" evidence="12"/>
<comment type="catalytic activity">
    <reaction evidence="11">
        <text>Preferential cleavage: Arg-|-Xaa, Lys-|-Xaa.</text>
        <dbReference type="EC" id="3.4.21.4"/>
    </reaction>
</comment>
<dbReference type="Proteomes" id="UP001231518">
    <property type="component" value="Chromosome 21"/>
</dbReference>
<evidence type="ECO:0000256" key="3">
    <source>
        <dbReference type="ARBA" id="ARBA00022656"/>
    </source>
</evidence>
<dbReference type="GO" id="GO:0005576">
    <property type="term" value="C:extracellular region"/>
    <property type="evidence" value="ECO:0007669"/>
    <property type="project" value="UniProtKB-SubCell"/>
</dbReference>
<evidence type="ECO:0000256" key="10">
    <source>
        <dbReference type="ARBA" id="ARBA00023240"/>
    </source>
</evidence>
<accession>A0AAD8DMT9</accession>
<dbReference type="EMBL" id="JARGEI010000022">
    <property type="protein sequence ID" value="KAJ8711150.1"/>
    <property type="molecule type" value="Genomic_DNA"/>
</dbReference>
<dbReference type="FunFam" id="2.40.10.10:FF:000068">
    <property type="entry name" value="transmembrane protease serine 2"/>
    <property type="match status" value="1"/>
</dbReference>
<dbReference type="InterPro" id="IPR050430">
    <property type="entry name" value="Peptidase_S1"/>
</dbReference>
<keyword evidence="10" id="KW-1199">Hemostasis impairing toxin</keyword>
<evidence type="ECO:0000256" key="12">
    <source>
        <dbReference type="ARBA" id="ARBA00038868"/>
    </source>
</evidence>
<keyword evidence="15" id="KW-0732">Signal</keyword>
<dbReference type="PRINTS" id="PR00722">
    <property type="entry name" value="CHYMOTRYPSIN"/>
</dbReference>
<feature type="chain" id="PRO_5042070605" description="trypsin" evidence="15">
    <location>
        <begin position="28"/>
        <end position="268"/>
    </location>
</feature>
<dbReference type="GO" id="GO:0006508">
    <property type="term" value="P:proteolysis"/>
    <property type="evidence" value="ECO:0007669"/>
    <property type="project" value="UniProtKB-KW"/>
</dbReference>
<evidence type="ECO:0000256" key="5">
    <source>
        <dbReference type="ARBA" id="ARBA00022757"/>
    </source>
</evidence>
<proteinExistence type="inferred from homology"/>
<keyword evidence="18" id="KW-1185">Reference proteome</keyword>
<keyword evidence="8" id="KW-0865">Zymogen</keyword>
<keyword evidence="7" id="KW-0720">Serine protease</keyword>
<evidence type="ECO:0000256" key="15">
    <source>
        <dbReference type="SAM" id="SignalP"/>
    </source>
</evidence>
<evidence type="ECO:0000313" key="18">
    <source>
        <dbReference type="Proteomes" id="UP001231518"/>
    </source>
</evidence>
<protein>
    <recommendedName>
        <fullName evidence="12">trypsin</fullName>
        <ecNumber evidence="12">3.4.21.4</ecNumber>
    </recommendedName>
</protein>
<evidence type="ECO:0000256" key="1">
    <source>
        <dbReference type="ARBA" id="ARBA00004239"/>
    </source>
</evidence>
<evidence type="ECO:0000256" key="4">
    <source>
        <dbReference type="ARBA" id="ARBA00022670"/>
    </source>
</evidence>
<dbReference type="GO" id="GO:0090729">
    <property type="term" value="F:toxin activity"/>
    <property type="evidence" value="ECO:0007669"/>
    <property type="project" value="UniProtKB-KW"/>
</dbReference>
<dbReference type="AlphaFoldDB" id="A0AAD8DMT9"/>
<reference evidence="17" key="1">
    <citation type="submission" date="2023-03" db="EMBL/GenBank/DDBJ databases">
        <title>Chromosome-level genomes of two armyworms, Mythimna separata and Mythimna loreyi, provide insights into the biosynthesis and reception of sex pheromones.</title>
        <authorList>
            <person name="Zhao H."/>
        </authorList>
    </citation>
    <scope>NUCLEOTIDE SEQUENCE</scope>
    <source>
        <strain evidence="17">BeijingLab</strain>
        <tissue evidence="17">Pupa</tissue>
    </source>
</reference>
<sequence length="268" mass="29920">MLVILNFSNMISTKVFLFFVLTSCAYGHKNINSPEQHDHNVGIDGGHEISIEQAPFMASIRLLDFLHWCGGSIIHERFILTSAQCVEMDVNFLVYVGTDMHDSGEEKGYNVEKIIKHELYSNETGDYDVAILKLQRPLTFGPTVSKVLLKGNGNLVKVKVGTMLNVTGWGFKDSEYLPSTIQQTTVPVASNKECERSSKHLKLTNRMMCTNTNGKGPCSNGDAGGPLTWNNIQIGIITRETGCAWHPSVYTRVKSVHRWIKKTISNEK</sequence>
<evidence type="ECO:0000256" key="7">
    <source>
        <dbReference type="ARBA" id="ARBA00022825"/>
    </source>
</evidence>
<dbReference type="InterPro" id="IPR001254">
    <property type="entry name" value="Trypsin_dom"/>
</dbReference>
<evidence type="ECO:0000256" key="11">
    <source>
        <dbReference type="ARBA" id="ARBA00036320"/>
    </source>
</evidence>
<keyword evidence="6" id="KW-0378">Hydrolase</keyword>
<name>A0AAD8DMT9_MYTSE</name>
<gene>
    <name evidence="17" type="ORF">PYW07_008392</name>
</gene>
<keyword evidence="5" id="KW-0222">Digestion</keyword>
<dbReference type="GO" id="GO:0007586">
    <property type="term" value="P:digestion"/>
    <property type="evidence" value="ECO:0007669"/>
    <property type="project" value="UniProtKB-KW"/>
</dbReference>
<evidence type="ECO:0000256" key="2">
    <source>
        <dbReference type="ARBA" id="ARBA00007664"/>
    </source>
</evidence>
<keyword evidence="14" id="KW-1205">Fibrinolytic toxin</keyword>
<dbReference type="Pfam" id="PF00089">
    <property type="entry name" value="Trypsin"/>
    <property type="match status" value="1"/>
</dbReference>
<dbReference type="InterPro" id="IPR009003">
    <property type="entry name" value="Peptidase_S1_PA"/>
</dbReference>
<dbReference type="SMART" id="SM00020">
    <property type="entry name" value="Tryp_SPc"/>
    <property type="match status" value="1"/>
</dbReference>
<comment type="caution">
    <text evidence="17">The sequence shown here is derived from an EMBL/GenBank/DDBJ whole genome shotgun (WGS) entry which is preliminary data.</text>
</comment>